<evidence type="ECO:0000313" key="2">
    <source>
        <dbReference type="Proteomes" id="UP000593892"/>
    </source>
</evidence>
<dbReference type="RefSeq" id="WP_194452939.1">
    <property type="nucleotide sequence ID" value="NZ_CP063849.1"/>
</dbReference>
<reference evidence="1 2" key="1">
    <citation type="submission" date="2020-10" db="EMBL/GenBank/DDBJ databases">
        <title>Complete genome sequence of Paludibaculum fermentans P105T, a facultatively anaerobic acidobacterium capable of dissimilatory Fe(III) reduction.</title>
        <authorList>
            <person name="Dedysh S.N."/>
            <person name="Beletsky A.V."/>
            <person name="Kulichevskaya I.S."/>
            <person name="Mardanov A.V."/>
            <person name="Ravin N.V."/>
        </authorList>
    </citation>
    <scope>NUCLEOTIDE SEQUENCE [LARGE SCALE GENOMIC DNA]</scope>
    <source>
        <strain evidence="1 2">P105</strain>
    </source>
</reference>
<dbReference type="KEGG" id="pfer:IRI77_15455"/>
<dbReference type="Proteomes" id="UP000593892">
    <property type="component" value="Chromosome"/>
</dbReference>
<dbReference type="EMBL" id="CP063849">
    <property type="protein sequence ID" value="QOY91285.1"/>
    <property type="molecule type" value="Genomic_DNA"/>
</dbReference>
<organism evidence="1 2">
    <name type="scientific">Paludibaculum fermentans</name>
    <dbReference type="NCBI Taxonomy" id="1473598"/>
    <lineage>
        <taxon>Bacteria</taxon>
        <taxon>Pseudomonadati</taxon>
        <taxon>Acidobacteriota</taxon>
        <taxon>Terriglobia</taxon>
        <taxon>Bryobacterales</taxon>
        <taxon>Bryobacteraceae</taxon>
        <taxon>Paludibaculum</taxon>
    </lineage>
</organism>
<protein>
    <submittedName>
        <fullName evidence="1">Uncharacterized protein</fullName>
    </submittedName>
</protein>
<keyword evidence="2" id="KW-1185">Reference proteome</keyword>
<sequence length="209" mass="22795">MKQTPPDLLVSYQPPLSMAYIQPLIDSVEASGLSISIEPRPPSGPYAGIHWLIPTALFIWVGKSYFDGFLKEAGKNHYSALQLGLASLWPVFFGKKRLIKITAVGTAGKIPLEAAKYSLGISLLAEAGPGLHFKLLFPDEMSALDYNTAIALFFDFLQKYYSGNLDPASEARLGAARRVARTILVTYDASNNLFVFLDPVQGKAPSELT</sequence>
<accession>A0A7S7SPM2</accession>
<proteinExistence type="predicted"/>
<dbReference type="AlphaFoldDB" id="A0A7S7SPM2"/>
<name>A0A7S7SPM2_PALFE</name>
<evidence type="ECO:0000313" key="1">
    <source>
        <dbReference type="EMBL" id="QOY91285.1"/>
    </source>
</evidence>
<gene>
    <name evidence="1" type="ORF">IRI77_15455</name>
</gene>